<dbReference type="InterPro" id="IPR036412">
    <property type="entry name" value="HAD-like_sf"/>
</dbReference>
<dbReference type="AlphaFoldDB" id="A0AAV0ALT7"/>
<reference evidence="1" key="1">
    <citation type="submission" date="2022-06" db="EMBL/GenBank/DDBJ databases">
        <authorList>
            <consortium name="SYNGENTA / RWTH Aachen University"/>
        </authorList>
    </citation>
    <scope>NUCLEOTIDE SEQUENCE</scope>
</reference>
<comment type="caution">
    <text evidence="1">The sequence shown here is derived from an EMBL/GenBank/DDBJ whole genome shotgun (WGS) entry which is preliminary data.</text>
</comment>
<dbReference type="Gene3D" id="3.40.50.1000">
    <property type="entry name" value="HAD superfamily/HAD-like"/>
    <property type="match status" value="1"/>
</dbReference>
<dbReference type="Proteomes" id="UP001153365">
    <property type="component" value="Unassembled WGS sequence"/>
</dbReference>
<dbReference type="InterPro" id="IPR023214">
    <property type="entry name" value="HAD_sf"/>
</dbReference>
<accession>A0AAV0ALT7</accession>
<protein>
    <submittedName>
        <fullName evidence="1">Uncharacterized protein</fullName>
    </submittedName>
</protein>
<dbReference type="PRINTS" id="PR00413">
    <property type="entry name" value="HADHALOGNASE"/>
</dbReference>
<evidence type="ECO:0000313" key="1">
    <source>
        <dbReference type="EMBL" id="CAH7668982.1"/>
    </source>
</evidence>
<keyword evidence="2" id="KW-1185">Reference proteome</keyword>
<gene>
    <name evidence="1" type="ORF">PPACK8108_LOCUS3541</name>
</gene>
<dbReference type="EMBL" id="CALTRL010000634">
    <property type="protein sequence ID" value="CAH7668982.1"/>
    <property type="molecule type" value="Genomic_DNA"/>
</dbReference>
<dbReference type="InterPro" id="IPR006439">
    <property type="entry name" value="HAD-SF_hydro_IA"/>
</dbReference>
<dbReference type="SUPFAM" id="SSF56784">
    <property type="entry name" value="HAD-like"/>
    <property type="match status" value="1"/>
</dbReference>
<name>A0AAV0ALT7_PHAPC</name>
<sequence length="124" mass="14147">MNKASTPNYPIINLINELKRLKKYKLVGLTNNFQSITEPIVLKDSSSCKIGLRKPDVKFFNYALDKLDVKPNQVIFLDDISVNIKAAKKIGIKTIRVNIHKPELAVEEIHLKLSLKTYKPFLVV</sequence>
<dbReference type="PANTHER" id="PTHR47829">
    <property type="entry name" value="HYDROLASE, PUTATIVE (AFU_ORTHOLOGUE AFUA_1G12880)-RELATED"/>
    <property type="match status" value="1"/>
</dbReference>
<dbReference type="PANTHER" id="PTHR47829:SF1">
    <property type="entry name" value="HAD FAMILY PHOSPHATASE"/>
    <property type="match status" value="1"/>
</dbReference>
<evidence type="ECO:0000313" key="2">
    <source>
        <dbReference type="Proteomes" id="UP001153365"/>
    </source>
</evidence>
<proteinExistence type="predicted"/>
<dbReference type="Pfam" id="PF00702">
    <property type="entry name" value="Hydrolase"/>
    <property type="match status" value="1"/>
</dbReference>
<dbReference type="GO" id="GO:0016791">
    <property type="term" value="F:phosphatase activity"/>
    <property type="evidence" value="ECO:0007669"/>
    <property type="project" value="UniProtKB-ARBA"/>
</dbReference>
<organism evidence="1 2">
    <name type="scientific">Phakopsora pachyrhizi</name>
    <name type="common">Asian soybean rust disease fungus</name>
    <dbReference type="NCBI Taxonomy" id="170000"/>
    <lineage>
        <taxon>Eukaryota</taxon>
        <taxon>Fungi</taxon>
        <taxon>Dikarya</taxon>
        <taxon>Basidiomycota</taxon>
        <taxon>Pucciniomycotina</taxon>
        <taxon>Pucciniomycetes</taxon>
        <taxon>Pucciniales</taxon>
        <taxon>Phakopsoraceae</taxon>
        <taxon>Phakopsora</taxon>
    </lineage>
</organism>
<dbReference type="InterPro" id="IPR052898">
    <property type="entry name" value="ACAD10-like"/>
</dbReference>
<dbReference type="NCBIfam" id="TIGR01509">
    <property type="entry name" value="HAD-SF-IA-v3"/>
    <property type="match status" value="1"/>
</dbReference>